<feature type="region of interest" description="Disordered" evidence="6">
    <location>
        <begin position="158"/>
        <end position="187"/>
    </location>
</feature>
<feature type="compositionally biased region" description="Low complexity" evidence="6">
    <location>
        <begin position="435"/>
        <end position="455"/>
    </location>
</feature>
<accession>A0A151Z6N5</accession>
<name>A0A151Z6N5_TIELA</name>
<dbReference type="Gene3D" id="3.30.40.10">
    <property type="entry name" value="Zinc/RING finger domain, C3HC4 (zinc finger)"/>
    <property type="match status" value="3"/>
</dbReference>
<dbReference type="SMART" id="SM00249">
    <property type="entry name" value="PHD"/>
    <property type="match status" value="3"/>
</dbReference>
<dbReference type="InterPro" id="IPR001965">
    <property type="entry name" value="Znf_PHD"/>
</dbReference>
<dbReference type="Pfam" id="PF22908">
    <property type="entry name" value="PHD_NSD"/>
    <property type="match status" value="1"/>
</dbReference>
<dbReference type="InterPro" id="IPR013083">
    <property type="entry name" value="Znf_RING/FYVE/PHD"/>
</dbReference>
<gene>
    <name evidence="8" type="ORF">DLAC_09593</name>
</gene>
<dbReference type="InterPro" id="IPR055197">
    <property type="entry name" value="PHDvar_NSD"/>
</dbReference>
<dbReference type="PROSITE" id="PS01359">
    <property type="entry name" value="ZF_PHD_1"/>
    <property type="match status" value="1"/>
</dbReference>
<reference evidence="8 9" key="1">
    <citation type="submission" date="2015-12" db="EMBL/GenBank/DDBJ databases">
        <title>Dictyostelia acquired genes for synthesis and detection of signals that induce cell-type specialization by lateral gene transfer from prokaryotes.</title>
        <authorList>
            <person name="Gloeckner G."/>
            <person name="Schaap P."/>
        </authorList>
    </citation>
    <scope>NUCLEOTIDE SEQUENCE [LARGE SCALE GENOMIC DNA]</scope>
    <source>
        <strain evidence="8 9">TK</strain>
    </source>
</reference>
<dbReference type="EMBL" id="LODT01000039">
    <property type="protein sequence ID" value="KYQ89629.1"/>
    <property type="molecule type" value="Genomic_DNA"/>
</dbReference>
<evidence type="ECO:0000256" key="4">
    <source>
        <dbReference type="ARBA" id="ARBA00022833"/>
    </source>
</evidence>
<dbReference type="AlphaFoldDB" id="A0A151Z6N5"/>
<keyword evidence="3 5" id="KW-0863">Zinc-finger</keyword>
<evidence type="ECO:0000256" key="1">
    <source>
        <dbReference type="ARBA" id="ARBA00022723"/>
    </source>
</evidence>
<evidence type="ECO:0000256" key="3">
    <source>
        <dbReference type="ARBA" id="ARBA00022771"/>
    </source>
</evidence>
<evidence type="ECO:0000259" key="7">
    <source>
        <dbReference type="PROSITE" id="PS50016"/>
    </source>
</evidence>
<dbReference type="InterPro" id="IPR011011">
    <property type="entry name" value="Znf_FYVE_PHD"/>
</dbReference>
<protein>
    <submittedName>
        <fullName evidence="8">PHD zinc finger-containing protein</fullName>
    </submittedName>
</protein>
<keyword evidence="4" id="KW-0862">Zinc</keyword>
<dbReference type="GO" id="GO:0008270">
    <property type="term" value="F:zinc ion binding"/>
    <property type="evidence" value="ECO:0007669"/>
    <property type="project" value="UniProtKB-KW"/>
</dbReference>
<dbReference type="CDD" id="cd15566">
    <property type="entry name" value="PHD3_NSD"/>
    <property type="match status" value="1"/>
</dbReference>
<dbReference type="InParanoid" id="A0A151Z6N5"/>
<feature type="domain" description="PHD-type" evidence="7">
    <location>
        <begin position="194"/>
        <end position="245"/>
    </location>
</feature>
<comment type="caution">
    <text evidence="8">The sequence shown here is derived from an EMBL/GenBank/DDBJ whole genome shotgun (WGS) entry which is preliminary data.</text>
</comment>
<feature type="compositionally biased region" description="Low complexity" evidence="6">
    <location>
        <begin position="399"/>
        <end position="411"/>
    </location>
</feature>
<dbReference type="PROSITE" id="PS50016">
    <property type="entry name" value="ZF_PHD_2"/>
    <property type="match status" value="1"/>
</dbReference>
<feature type="compositionally biased region" description="Low complexity" evidence="6">
    <location>
        <begin position="376"/>
        <end position="386"/>
    </location>
</feature>
<keyword evidence="1" id="KW-0479">Metal-binding</keyword>
<dbReference type="Pfam" id="PF23004">
    <property type="entry name" value="PHDvar_NSD"/>
    <property type="match status" value="1"/>
</dbReference>
<dbReference type="InterPro" id="IPR019786">
    <property type="entry name" value="Zinc_finger_PHD-type_CS"/>
</dbReference>
<evidence type="ECO:0000313" key="8">
    <source>
        <dbReference type="EMBL" id="KYQ89629.1"/>
    </source>
</evidence>
<dbReference type="OrthoDB" id="21264at2759"/>
<feature type="region of interest" description="Disordered" evidence="6">
    <location>
        <begin position="376"/>
        <end position="411"/>
    </location>
</feature>
<evidence type="ECO:0000256" key="2">
    <source>
        <dbReference type="ARBA" id="ARBA00022737"/>
    </source>
</evidence>
<keyword evidence="2" id="KW-0677">Repeat</keyword>
<organism evidence="8 9">
    <name type="scientific">Tieghemostelium lacteum</name>
    <name type="common">Slime mold</name>
    <name type="synonym">Dictyostelium lacteum</name>
    <dbReference type="NCBI Taxonomy" id="361077"/>
    <lineage>
        <taxon>Eukaryota</taxon>
        <taxon>Amoebozoa</taxon>
        <taxon>Evosea</taxon>
        <taxon>Eumycetozoa</taxon>
        <taxon>Dictyostelia</taxon>
        <taxon>Dictyosteliales</taxon>
        <taxon>Raperosteliaceae</taxon>
        <taxon>Tieghemostelium</taxon>
    </lineage>
</organism>
<keyword evidence="9" id="KW-1185">Reference proteome</keyword>
<dbReference type="InterPro" id="IPR019787">
    <property type="entry name" value="Znf_PHD-finger"/>
</dbReference>
<feature type="compositionally biased region" description="Polar residues" evidence="6">
    <location>
        <begin position="54"/>
        <end position="70"/>
    </location>
</feature>
<dbReference type="Pfam" id="PF23011">
    <property type="entry name" value="PHD-1st_NSD"/>
    <property type="match status" value="1"/>
</dbReference>
<dbReference type="GO" id="GO:0006338">
    <property type="term" value="P:chromatin remodeling"/>
    <property type="evidence" value="ECO:0007669"/>
    <property type="project" value="UniProtKB-ARBA"/>
</dbReference>
<dbReference type="Proteomes" id="UP000076078">
    <property type="component" value="Unassembled WGS sequence"/>
</dbReference>
<proteinExistence type="predicted"/>
<feature type="compositionally biased region" description="Polar residues" evidence="6">
    <location>
        <begin position="387"/>
        <end position="398"/>
    </location>
</feature>
<feature type="region of interest" description="Disordered" evidence="6">
    <location>
        <begin position="54"/>
        <end position="81"/>
    </location>
</feature>
<sequence length="493" mass="55326">MNNHNNYQNHQHQHIQQYQPNDQRFSFLQDQIQKFPSNLTNPNLNHQIFTSYNTQNKSPEQSKNSLSPNNKRGLDDEENPDRKKMKILFDDLDSSNSLPSINIINDRLLSTTLSNINNNSNINSSNLISPRSSNSGILNLSNSSTISLVGPSLSPPLLNQSLTNSSNSTTTTTTTSTATSGASTGTSTRRRKNEIICAICEKPNNLLMCDGQCLRSFHVECLGLKGVQPNFNTDQQWECDDCVNDQNICFSCKQRGIIGMDLMKCKVHQCGKFYHYKCVSEFKLAKLINTKTPRFNCPLHYCGGCGVSGDGKQSVHCVRCPTAYHVICMPPGVKMLTKSKETRKTGLVICPKHLSEQYKQQQLQLQQQQQQQQQQLQHQQQQQQQQPSNNKPLNVKITNSSNSHNHNSNMIDSSNPLYSLIFSTSPVTTPLNTPLNTPSVISPNSSPSFSPIESPRYFDNKHQTPSTPNKILNNNIIKNHNNHNNNSAINNNE</sequence>
<dbReference type="STRING" id="361077.A0A151Z6N5"/>
<dbReference type="CDD" id="cd15565">
    <property type="entry name" value="PHD2_NSD"/>
    <property type="match status" value="1"/>
</dbReference>
<dbReference type="PANTHER" id="PTHR46235:SF3">
    <property type="entry name" value="PHD FINGER-CONTAINING PROTEIN DDB_G0268158"/>
    <property type="match status" value="1"/>
</dbReference>
<feature type="region of interest" description="Disordered" evidence="6">
    <location>
        <begin position="435"/>
        <end position="465"/>
    </location>
</feature>
<dbReference type="InterPro" id="IPR055198">
    <property type="entry name" value="NSD_PHD"/>
</dbReference>
<evidence type="ECO:0000313" key="9">
    <source>
        <dbReference type="Proteomes" id="UP000076078"/>
    </source>
</evidence>
<dbReference type="SUPFAM" id="SSF57903">
    <property type="entry name" value="FYVE/PHD zinc finger"/>
    <property type="match status" value="3"/>
</dbReference>
<dbReference type="PANTHER" id="PTHR46235">
    <property type="entry name" value="PHD FINGER-CONTAINING PROTEIN DDB_G0268158"/>
    <property type="match status" value="1"/>
</dbReference>
<dbReference type="InterPro" id="IPR059153">
    <property type="entry name" value="NSD_PHD-1st"/>
</dbReference>
<evidence type="ECO:0000256" key="5">
    <source>
        <dbReference type="PROSITE-ProRule" id="PRU00146"/>
    </source>
</evidence>
<evidence type="ECO:0000256" key="6">
    <source>
        <dbReference type="SAM" id="MobiDB-lite"/>
    </source>
</evidence>